<sequence length="178" mass="20539">MDPTEEENNLFDFMQLSYVIKIVIFIAHKRFKALAPEKVGHNRNAKLPMEKLLTLPELRANPFSDRICLVFSSTKDGGCTFDDFLDMMSVFSNAAPKSVKAEYSFRIFDFDNDDYLGRGDLEETINRLINPQQFRPRNMEALVNRILEEADLDDDGMLAFAEFEHVILKSPDFANFKL</sequence>
<dbReference type="Pfam" id="PF13499">
    <property type="entry name" value="EF-hand_7"/>
    <property type="match status" value="1"/>
</dbReference>
<dbReference type="InterPro" id="IPR011992">
    <property type="entry name" value="EF-hand-dom_pair"/>
</dbReference>
<evidence type="ECO:0000256" key="1">
    <source>
        <dbReference type="ARBA" id="ARBA00022723"/>
    </source>
</evidence>
<proteinExistence type="predicted"/>
<dbReference type="GO" id="GO:0005509">
    <property type="term" value="F:calcium ion binding"/>
    <property type="evidence" value="ECO:0007669"/>
    <property type="project" value="InterPro"/>
</dbReference>
<dbReference type="GO" id="GO:0000287">
    <property type="term" value="F:magnesium ion binding"/>
    <property type="evidence" value="ECO:0007669"/>
    <property type="project" value="TreeGrafter"/>
</dbReference>
<dbReference type="AlphaFoldDB" id="A0AAV2RYR4"/>
<dbReference type="PROSITE" id="PS00018">
    <property type="entry name" value="EF_HAND_1"/>
    <property type="match status" value="2"/>
</dbReference>
<dbReference type="EMBL" id="CAXKWB010036565">
    <property type="protein sequence ID" value="CAL4148526.1"/>
    <property type="molecule type" value="Genomic_DNA"/>
</dbReference>
<dbReference type="FunFam" id="1.10.238.10:FF:000035">
    <property type="entry name" value="Calcium and integrin-binding family member 2"/>
    <property type="match status" value="1"/>
</dbReference>
<dbReference type="SUPFAM" id="SSF47473">
    <property type="entry name" value="EF-hand"/>
    <property type="match status" value="1"/>
</dbReference>
<name>A0AAV2RYR4_MEGNR</name>
<dbReference type="InterPro" id="IPR018247">
    <property type="entry name" value="EF_Hand_1_Ca_BS"/>
</dbReference>
<dbReference type="InterPro" id="IPR051433">
    <property type="entry name" value="CIBP"/>
</dbReference>
<keyword evidence="3" id="KW-0106">Calcium</keyword>
<evidence type="ECO:0000256" key="3">
    <source>
        <dbReference type="ARBA" id="ARBA00022837"/>
    </source>
</evidence>
<dbReference type="PANTHER" id="PTHR45791:SF1">
    <property type="entry name" value="CALCIUM AND INTEGRIN BINDING FAMILY MEMBER 1"/>
    <property type="match status" value="1"/>
</dbReference>
<evidence type="ECO:0000313" key="6">
    <source>
        <dbReference type="EMBL" id="CAL4148526.1"/>
    </source>
</evidence>
<keyword evidence="4" id="KW-0460">Magnesium</keyword>
<gene>
    <name evidence="6" type="ORF">MNOR_LOCUS30247</name>
</gene>
<dbReference type="InterPro" id="IPR002048">
    <property type="entry name" value="EF_hand_dom"/>
</dbReference>
<evidence type="ECO:0000256" key="4">
    <source>
        <dbReference type="ARBA" id="ARBA00022842"/>
    </source>
</evidence>
<dbReference type="Proteomes" id="UP001497623">
    <property type="component" value="Unassembled WGS sequence"/>
</dbReference>
<keyword evidence="2" id="KW-0677">Repeat</keyword>
<evidence type="ECO:0000313" key="7">
    <source>
        <dbReference type="Proteomes" id="UP001497623"/>
    </source>
</evidence>
<dbReference type="Gene3D" id="1.10.238.10">
    <property type="entry name" value="EF-hand"/>
    <property type="match status" value="2"/>
</dbReference>
<protein>
    <recommendedName>
        <fullName evidence="5">EF-hand domain-containing protein</fullName>
    </recommendedName>
</protein>
<feature type="domain" description="EF-hand" evidence="5">
    <location>
        <begin position="100"/>
        <end position="167"/>
    </location>
</feature>
<dbReference type="PANTHER" id="PTHR45791">
    <property type="entry name" value="CALCIUM AND INTEGRIN BINDING FAMILY MEMBER 2"/>
    <property type="match status" value="1"/>
</dbReference>
<comment type="caution">
    <text evidence="6">The sequence shown here is derived from an EMBL/GenBank/DDBJ whole genome shotgun (WGS) entry which is preliminary data.</text>
</comment>
<reference evidence="6 7" key="1">
    <citation type="submission" date="2024-05" db="EMBL/GenBank/DDBJ databases">
        <authorList>
            <person name="Wallberg A."/>
        </authorList>
    </citation>
    <scope>NUCLEOTIDE SEQUENCE [LARGE SCALE GENOMIC DNA]</scope>
</reference>
<evidence type="ECO:0000259" key="5">
    <source>
        <dbReference type="Pfam" id="PF13499"/>
    </source>
</evidence>
<feature type="non-terminal residue" evidence="6">
    <location>
        <position position="178"/>
    </location>
</feature>
<keyword evidence="7" id="KW-1185">Reference proteome</keyword>
<accession>A0AAV2RYR4</accession>
<organism evidence="6 7">
    <name type="scientific">Meganyctiphanes norvegica</name>
    <name type="common">Northern krill</name>
    <name type="synonym">Thysanopoda norvegica</name>
    <dbReference type="NCBI Taxonomy" id="48144"/>
    <lineage>
        <taxon>Eukaryota</taxon>
        <taxon>Metazoa</taxon>
        <taxon>Ecdysozoa</taxon>
        <taxon>Arthropoda</taxon>
        <taxon>Crustacea</taxon>
        <taxon>Multicrustacea</taxon>
        <taxon>Malacostraca</taxon>
        <taxon>Eumalacostraca</taxon>
        <taxon>Eucarida</taxon>
        <taxon>Euphausiacea</taxon>
        <taxon>Euphausiidae</taxon>
        <taxon>Meganyctiphanes</taxon>
    </lineage>
</organism>
<keyword evidence="1" id="KW-0479">Metal-binding</keyword>
<evidence type="ECO:0000256" key="2">
    <source>
        <dbReference type="ARBA" id="ARBA00022737"/>
    </source>
</evidence>